<keyword evidence="1" id="KW-0812">Transmembrane</keyword>
<protein>
    <submittedName>
        <fullName evidence="2">Uncharacterized protein</fullName>
    </submittedName>
</protein>
<accession>A0A6A5XMR3</accession>
<dbReference type="GeneID" id="54281042"/>
<gene>
    <name evidence="2" type="ORF">BU24DRAFT_350434</name>
</gene>
<proteinExistence type="predicted"/>
<dbReference type="AlphaFoldDB" id="A0A6A5XMR3"/>
<evidence type="ECO:0000256" key="1">
    <source>
        <dbReference type="SAM" id="Phobius"/>
    </source>
</evidence>
<dbReference type="Proteomes" id="UP000799778">
    <property type="component" value="Unassembled WGS sequence"/>
</dbReference>
<dbReference type="OrthoDB" id="3596604at2759"/>
<dbReference type="RefSeq" id="XP_033382379.1">
    <property type="nucleotide sequence ID" value="XM_033523645.1"/>
</dbReference>
<name>A0A6A5XMR3_9PLEO</name>
<keyword evidence="1" id="KW-1133">Transmembrane helix</keyword>
<evidence type="ECO:0000313" key="3">
    <source>
        <dbReference type="Proteomes" id="UP000799778"/>
    </source>
</evidence>
<keyword evidence="1" id="KW-0472">Membrane</keyword>
<keyword evidence="3" id="KW-1185">Reference proteome</keyword>
<evidence type="ECO:0000313" key="2">
    <source>
        <dbReference type="EMBL" id="KAF2014040.1"/>
    </source>
</evidence>
<dbReference type="EMBL" id="ML978071">
    <property type="protein sequence ID" value="KAF2014040.1"/>
    <property type="molecule type" value="Genomic_DNA"/>
</dbReference>
<reference evidence="2" key="1">
    <citation type="journal article" date="2020" name="Stud. Mycol.">
        <title>101 Dothideomycetes genomes: a test case for predicting lifestyles and emergence of pathogens.</title>
        <authorList>
            <person name="Haridas S."/>
            <person name="Albert R."/>
            <person name="Binder M."/>
            <person name="Bloem J."/>
            <person name="Labutti K."/>
            <person name="Salamov A."/>
            <person name="Andreopoulos B."/>
            <person name="Baker S."/>
            <person name="Barry K."/>
            <person name="Bills G."/>
            <person name="Bluhm B."/>
            <person name="Cannon C."/>
            <person name="Castanera R."/>
            <person name="Culley D."/>
            <person name="Daum C."/>
            <person name="Ezra D."/>
            <person name="Gonzalez J."/>
            <person name="Henrissat B."/>
            <person name="Kuo A."/>
            <person name="Liang C."/>
            <person name="Lipzen A."/>
            <person name="Lutzoni F."/>
            <person name="Magnuson J."/>
            <person name="Mondo S."/>
            <person name="Nolan M."/>
            <person name="Ohm R."/>
            <person name="Pangilinan J."/>
            <person name="Park H.-J."/>
            <person name="Ramirez L."/>
            <person name="Alfaro M."/>
            <person name="Sun H."/>
            <person name="Tritt A."/>
            <person name="Yoshinaga Y."/>
            <person name="Zwiers L.-H."/>
            <person name="Turgeon B."/>
            <person name="Goodwin S."/>
            <person name="Spatafora J."/>
            <person name="Crous P."/>
            <person name="Grigoriev I."/>
        </authorList>
    </citation>
    <scope>NUCLEOTIDE SEQUENCE</scope>
    <source>
        <strain evidence="2">CBS 175.79</strain>
    </source>
</reference>
<organism evidence="2 3">
    <name type="scientific">Aaosphaeria arxii CBS 175.79</name>
    <dbReference type="NCBI Taxonomy" id="1450172"/>
    <lineage>
        <taxon>Eukaryota</taxon>
        <taxon>Fungi</taxon>
        <taxon>Dikarya</taxon>
        <taxon>Ascomycota</taxon>
        <taxon>Pezizomycotina</taxon>
        <taxon>Dothideomycetes</taxon>
        <taxon>Pleosporomycetidae</taxon>
        <taxon>Pleosporales</taxon>
        <taxon>Pleosporales incertae sedis</taxon>
        <taxon>Aaosphaeria</taxon>
    </lineage>
</organism>
<feature type="transmembrane region" description="Helical" evidence="1">
    <location>
        <begin position="132"/>
        <end position="151"/>
    </location>
</feature>
<feature type="transmembrane region" description="Helical" evidence="1">
    <location>
        <begin position="27"/>
        <end position="50"/>
    </location>
</feature>
<feature type="transmembrane region" description="Helical" evidence="1">
    <location>
        <begin position="70"/>
        <end position="93"/>
    </location>
</feature>
<sequence>MLQPKTGIHFRGLRATKSSLIKSLSNVVLRWLLTVAIAMAIVVVLNFYSASLPIISSSTKHQFNALITGLSIALGLSIAMSFSLMIANLRWWILSRRYHSFRKIDLILQADSLWHVIVLAFKTRRTAVHLTALFWLTFMLGIQACLATIGLCYSVNVADKSALLTNPGNVSIPDMSSIQTLKTVKSTSNSTSTDAVYFTANSYGQTSLIYGTGTPDDLPQEGQLWSPSNPLVYCGVDQCEYFFHEKNAPAPSVEKDDVISLTVITSRRLNSTGTCKSWTVIEGGDGTKDNITIATNPGRKNISIPIHGGVDQTTFMTNVSESCGPGCRTVFAFEAANASSWYYECNITVGTVVGATRPEHEVGDDVRSAAAAAIALQGFEVSSLVNDRMIQYHTYPAETIFGSPCVGTTSLMEMLMAYFAIGVVAVTAENNDELVIEGIAPKRGSTLNVDHWDYIGVILGMLTMAQLTLEVAAVIVARNVVVPTGGPMAVAQVLRPIAFQVAPEMSDMRRTSALEDTVSSRWIYRSEPVASHMGTYDLYMEQAG</sequence>